<evidence type="ECO:0000313" key="3">
    <source>
        <dbReference type="Proteomes" id="UP000032180"/>
    </source>
</evidence>
<reference evidence="2" key="3">
    <citation type="submission" date="2015-04" db="UniProtKB">
        <authorList>
            <consortium name="EnsemblPlants"/>
        </authorList>
    </citation>
    <scope>IDENTIFICATION</scope>
</reference>
<feature type="transmembrane region" description="Helical" evidence="1">
    <location>
        <begin position="35"/>
        <end position="58"/>
    </location>
</feature>
<sequence>MTGVAMLAATVAAATTVFPTTGGTPDDQGVTTIRTYAAVLLLCAAFHIGMALIIRGVVRRGR</sequence>
<protein>
    <submittedName>
        <fullName evidence="2">Uncharacterized protein</fullName>
    </submittedName>
</protein>
<keyword evidence="1" id="KW-0812">Transmembrane</keyword>
<name>A0A0D9X516_9ORYZ</name>
<keyword evidence="1" id="KW-1133">Transmembrane helix</keyword>
<dbReference type="Gramene" id="LPERR08G04740.1">
    <property type="protein sequence ID" value="LPERR08G04740.1"/>
    <property type="gene ID" value="LPERR08G04740"/>
</dbReference>
<reference evidence="2 3" key="1">
    <citation type="submission" date="2012-08" db="EMBL/GenBank/DDBJ databases">
        <title>Oryza genome evolution.</title>
        <authorList>
            <person name="Wing R.A."/>
        </authorList>
    </citation>
    <scope>NUCLEOTIDE SEQUENCE</scope>
</reference>
<evidence type="ECO:0000313" key="2">
    <source>
        <dbReference type="EnsemblPlants" id="LPERR08G04740.1"/>
    </source>
</evidence>
<dbReference type="HOGENOM" id="CLU_3090527_0_0_1"/>
<organism evidence="2 3">
    <name type="scientific">Leersia perrieri</name>
    <dbReference type="NCBI Taxonomy" id="77586"/>
    <lineage>
        <taxon>Eukaryota</taxon>
        <taxon>Viridiplantae</taxon>
        <taxon>Streptophyta</taxon>
        <taxon>Embryophyta</taxon>
        <taxon>Tracheophyta</taxon>
        <taxon>Spermatophyta</taxon>
        <taxon>Magnoliopsida</taxon>
        <taxon>Liliopsida</taxon>
        <taxon>Poales</taxon>
        <taxon>Poaceae</taxon>
        <taxon>BOP clade</taxon>
        <taxon>Oryzoideae</taxon>
        <taxon>Oryzeae</taxon>
        <taxon>Oryzinae</taxon>
        <taxon>Leersia</taxon>
    </lineage>
</organism>
<reference evidence="3" key="2">
    <citation type="submission" date="2013-12" db="EMBL/GenBank/DDBJ databases">
        <authorList>
            <person name="Yu Y."/>
            <person name="Lee S."/>
            <person name="de Baynast K."/>
            <person name="Wissotski M."/>
            <person name="Liu L."/>
            <person name="Talag J."/>
            <person name="Goicoechea J."/>
            <person name="Angelova A."/>
            <person name="Jetty R."/>
            <person name="Kudrna D."/>
            <person name="Golser W."/>
            <person name="Rivera L."/>
            <person name="Zhang J."/>
            <person name="Wing R."/>
        </authorList>
    </citation>
    <scope>NUCLEOTIDE SEQUENCE</scope>
</reference>
<proteinExistence type="predicted"/>
<dbReference type="AlphaFoldDB" id="A0A0D9X516"/>
<keyword evidence="3" id="KW-1185">Reference proteome</keyword>
<dbReference type="Proteomes" id="UP000032180">
    <property type="component" value="Chromosome 8"/>
</dbReference>
<keyword evidence="1" id="KW-0472">Membrane</keyword>
<dbReference type="EnsemblPlants" id="LPERR08G04740.1">
    <property type="protein sequence ID" value="LPERR08G04740.1"/>
    <property type="gene ID" value="LPERR08G04740"/>
</dbReference>
<evidence type="ECO:0000256" key="1">
    <source>
        <dbReference type="SAM" id="Phobius"/>
    </source>
</evidence>
<accession>A0A0D9X516</accession>